<comment type="caution">
    <text evidence="4">The sequence shown here is derived from an EMBL/GenBank/DDBJ whole genome shotgun (WGS) entry which is preliminary data.</text>
</comment>
<dbReference type="GO" id="GO:0016853">
    <property type="term" value="F:isomerase activity"/>
    <property type="evidence" value="ECO:0007669"/>
    <property type="project" value="UniProtKB-KW"/>
</dbReference>
<protein>
    <submittedName>
        <fullName evidence="4">4-oxalocrotonate tautomerase family protein</fullName>
    </submittedName>
</protein>
<dbReference type="Proteomes" id="UP000320393">
    <property type="component" value="Unassembled WGS sequence"/>
</dbReference>
<dbReference type="InterPro" id="IPR004370">
    <property type="entry name" value="4-OT-like_dom"/>
</dbReference>
<reference evidence="4 5" key="1">
    <citation type="journal article" date="2019" name="Nat. Microbiol.">
        <title>Mediterranean grassland soil C-N compound turnover is dependent on rainfall and depth, and is mediated by genomically divergent microorganisms.</title>
        <authorList>
            <person name="Diamond S."/>
            <person name="Andeer P.F."/>
            <person name="Li Z."/>
            <person name="Crits-Christoph A."/>
            <person name="Burstein D."/>
            <person name="Anantharaman K."/>
            <person name="Lane K.R."/>
            <person name="Thomas B.C."/>
            <person name="Pan C."/>
            <person name="Northen T.R."/>
            <person name="Banfield J.F."/>
        </authorList>
    </citation>
    <scope>NUCLEOTIDE SEQUENCE [LARGE SCALE GENOMIC DNA]</scope>
    <source>
        <strain evidence="4">NP_5</strain>
    </source>
</reference>
<evidence type="ECO:0000313" key="5">
    <source>
        <dbReference type="Proteomes" id="UP000320393"/>
    </source>
</evidence>
<evidence type="ECO:0000256" key="2">
    <source>
        <dbReference type="ARBA" id="ARBA00023235"/>
    </source>
</evidence>
<evidence type="ECO:0000256" key="1">
    <source>
        <dbReference type="ARBA" id="ARBA00006723"/>
    </source>
</evidence>
<dbReference type="Gene3D" id="3.30.429.10">
    <property type="entry name" value="Macrophage Migration Inhibitory Factor"/>
    <property type="match status" value="1"/>
</dbReference>
<keyword evidence="2" id="KW-0413">Isomerase</keyword>
<gene>
    <name evidence="4" type="ORF">E6H02_09775</name>
</gene>
<evidence type="ECO:0000259" key="3">
    <source>
        <dbReference type="Pfam" id="PF01361"/>
    </source>
</evidence>
<dbReference type="PANTHER" id="PTHR35530:SF2">
    <property type="entry name" value="BSL4019 PROTEIN"/>
    <property type="match status" value="1"/>
</dbReference>
<name>A0A537LKN3_9BACT</name>
<evidence type="ECO:0000313" key="4">
    <source>
        <dbReference type="EMBL" id="TMJ08565.1"/>
    </source>
</evidence>
<organism evidence="4 5">
    <name type="scientific">Candidatus Segetimicrobium genomatis</name>
    <dbReference type="NCBI Taxonomy" id="2569760"/>
    <lineage>
        <taxon>Bacteria</taxon>
        <taxon>Bacillati</taxon>
        <taxon>Candidatus Sysuimicrobiota</taxon>
        <taxon>Candidatus Sysuimicrobiia</taxon>
        <taxon>Candidatus Sysuimicrobiales</taxon>
        <taxon>Candidatus Segetimicrobiaceae</taxon>
        <taxon>Candidatus Segetimicrobium</taxon>
    </lineage>
</organism>
<sequence length="62" mass="6925">MPNITIQWYAGRTQQQKREIVAAITDAMVTIGKTTPDQVHIVFQDVERSNWGINGRLAGDPS</sequence>
<dbReference type="EMBL" id="VBAM01000389">
    <property type="protein sequence ID" value="TMJ08565.1"/>
    <property type="molecule type" value="Genomic_DNA"/>
</dbReference>
<comment type="similarity">
    <text evidence="1">Belongs to the 4-oxalocrotonate tautomerase family.</text>
</comment>
<dbReference type="Pfam" id="PF01361">
    <property type="entry name" value="Tautomerase"/>
    <property type="match status" value="1"/>
</dbReference>
<accession>A0A537LKN3</accession>
<dbReference type="AlphaFoldDB" id="A0A537LKN3"/>
<dbReference type="InterPro" id="IPR014347">
    <property type="entry name" value="Tautomerase/MIF_sf"/>
</dbReference>
<proteinExistence type="inferred from homology"/>
<dbReference type="SUPFAM" id="SSF55331">
    <property type="entry name" value="Tautomerase/MIF"/>
    <property type="match status" value="1"/>
</dbReference>
<feature type="domain" description="4-oxalocrotonate tautomerase-like" evidence="3">
    <location>
        <begin position="2"/>
        <end position="58"/>
    </location>
</feature>
<dbReference type="PANTHER" id="PTHR35530">
    <property type="entry name" value="TAUTOMERASE-RELATED"/>
    <property type="match status" value="1"/>
</dbReference>